<dbReference type="WBParaSite" id="SMUV_0000315501-mRNA-1">
    <property type="protein sequence ID" value="SMUV_0000315501-mRNA-1"/>
    <property type="gene ID" value="SMUV_0000315501"/>
</dbReference>
<evidence type="ECO:0000256" key="3">
    <source>
        <dbReference type="ARBA" id="ARBA00022737"/>
    </source>
</evidence>
<dbReference type="Gene3D" id="3.30.160.60">
    <property type="entry name" value="Classic Zinc Finger"/>
    <property type="match status" value="3"/>
</dbReference>
<keyword evidence="4 9" id="KW-0863">Zinc-finger</keyword>
<evidence type="ECO:0000256" key="8">
    <source>
        <dbReference type="ARBA" id="ARBA00023242"/>
    </source>
</evidence>
<keyword evidence="11" id="KW-1185">Reference proteome</keyword>
<evidence type="ECO:0000313" key="12">
    <source>
        <dbReference type="WBParaSite" id="SMUV_0000315501-mRNA-1"/>
    </source>
</evidence>
<keyword evidence="5" id="KW-0862">Zinc</keyword>
<dbReference type="PANTHER" id="PTHR47772:SF13">
    <property type="entry name" value="GASTRULA ZINC FINGER PROTEIN XLCGF49.1-LIKE-RELATED"/>
    <property type="match status" value="1"/>
</dbReference>
<dbReference type="PANTHER" id="PTHR47772">
    <property type="entry name" value="ZINC FINGER PROTEIN 200"/>
    <property type="match status" value="1"/>
</dbReference>
<feature type="domain" description="C2H2-type" evidence="10">
    <location>
        <begin position="4"/>
        <end position="26"/>
    </location>
</feature>
<comment type="subcellular location">
    <subcellularLocation>
        <location evidence="1">Nucleus</location>
    </subcellularLocation>
</comment>
<dbReference type="InterPro" id="IPR050636">
    <property type="entry name" value="C2H2-ZF_domain-containing"/>
</dbReference>
<evidence type="ECO:0000256" key="5">
    <source>
        <dbReference type="ARBA" id="ARBA00022833"/>
    </source>
</evidence>
<protein>
    <submittedName>
        <fullName evidence="12">C2H2-type domain-containing protein</fullName>
    </submittedName>
</protein>
<dbReference type="Pfam" id="PF00096">
    <property type="entry name" value="zf-C2H2"/>
    <property type="match status" value="3"/>
</dbReference>
<name>A0A158R4E2_9BILA</name>
<evidence type="ECO:0000256" key="1">
    <source>
        <dbReference type="ARBA" id="ARBA00004123"/>
    </source>
</evidence>
<proteinExistence type="predicted"/>
<evidence type="ECO:0000256" key="2">
    <source>
        <dbReference type="ARBA" id="ARBA00022723"/>
    </source>
</evidence>
<feature type="domain" description="C2H2-type" evidence="10">
    <location>
        <begin position="179"/>
        <end position="207"/>
    </location>
</feature>
<evidence type="ECO:0000313" key="11">
    <source>
        <dbReference type="Proteomes" id="UP000046393"/>
    </source>
</evidence>
<evidence type="ECO:0000256" key="6">
    <source>
        <dbReference type="ARBA" id="ARBA00023015"/>
    </source>
</evidence>
<dbReference type="GO" id="GO:0008270">
    <property type="term" value="F:zinc ion binding"/>
    <property type="evidence" value="ECO:0007669"/>
    <property type="project" value="UniProtKB-KW"/>
</dbReference>
<organism evidence="11 12">
    <name type="scientific">Syphacia muris</name>
    <dbReference type="NCBI Taxonomy" id="451379"/>
    <lineage>
        <taxon>Eukaryota</taxon>
        <taxon>Metazoa</taxon>
        <taxon>Ecdysozoa</taxon>
        <taxon>Nematoda</taxon>
        <taxon>Chromadorea</taxon>
        <taxon>Rhabditida</taxon>
        <taxon>Spirurina</taxon>
        <taxon>Oxyuridomorpha</taxon>
        <taxon>Oxyuroidea</taxon>
        <taxon>Oxyuridae</taxon>
        <taxon>Syphacia</taxon>
    </lineage>
</organism>
<evidence type="ECO:0000256" key="9">
    <source>
        <dbReference type="PROSITE-ProRule" id="PRU00042"/>
    </source>
</evidence>
<dbReference type="SMART" id="SM00355">
    <property type="entry name" value="ZnF_C2H2"/>
    <property type="match status" value="4"/>
</dbReference>
<dbReference type="InterPro" id="IPR013087">
    <property type="entry name" value="Znf_C2H2_type"/>
</dbReference>
<keyword evidence="3" id="KW-0677">Repeat</keyword>
<dbReference type="AlphaFoldDB" id="A0A158R4E2"/>
<keyword evidence="8" id="KW-0539">Nucleus</keyword>
<dbReference type="SUPFAM" id="SSF57667">
    <property type="entry name" value="beta-beta-alpha zinc fingers"/>
    <property type="match status" value="2"/>
</dbReference>
<keyword evidence="6" id="KW-0805">Transcription regulation</keyword>
<evidence type="ECO:0000256" key="7">
    <source>
        <dbReference type="ARBA" id="ARBA00023163"/>
    </source>
</evidence>
<dbReference type="Proteomes" id="UP000046393">
    <property type="component" value="Unplaced"/>
</dbReference>
<dbReference type="Pfam" id="PF13912">
    <property type="entry name" value="zf-C2H2_6"/>
    <property type="match status" value="1"/>
</dbReference>
<accession>A0A158R4E2</accession>
<sequence>GYSFKCSKCFRRFKLKHHLIRHERTHDELAVFKCPRCNASFRFVKKRDLEIKSKEGSINSDGAGTSGLESSDFSRPLLSEYNFILRLCNWLPHLCIFYCVVLNLGKVCHVCNNKFASTQSLIRHIGRKHPSEQYTKQYEIVSIASTPNLPFVCSECQKRFANPSALSLHKRRHAGDCPFECNRCGRRYPLASELRKHIRRTHEGCKSNF</sequence>
<feature type="domain" description="C2H2-type" evidence="10">
    <location>
        <begin position="106"/>
        <end position="134"/>
    </location>
</feature>
<dbReference type="GO" id="GO:0005634">
    <property type="term" value="C:nucleus"/>
    <property type="evidence" value="ECO:0007669"/>
    <property type="project" value="UniProtKB-SubCell"/>
</dbReference>
<evidence type="ECO:0000259" key="10">
    <source>
        <dbReference type="PROSITE" id="PS50157"/>
    </source>
</evidence>
<dbReference type="PROSITE" id="PS00028">
    <property type="entry name" value="ZINC_FINGER_C2H2_1"/>
    <property type="match status" value="4"/>
</dbReference>
<keyword evidence="7" id="KW-0804">Transcription</keyword>
<dbReference type="InterPro" id="IPR036236">
    <property type="entry name" value="Znf_C2H2_sf"/>
</dbReference>
<keyword evidence="2" id="KW-0479">Metal-binding</keyword>
<dbReference type="PROSITE" id="PS50157">
    <property type="entry name" value="ZINC_FINGER_C2H2_2"/>
    <property type="match status" value="4"/>
</dbReference>
<reference evidence="12" key="1">
    <citation type="submission" date="2016-04" db="UniProtKB">
        <authorList>
            <consortium name="WormBaseParasite"/>
        </authorList>
    </citation>
    <scope>IDENTIFICATION</scope>
</reference>
<dbReference type="FunFam" id="3.30.160.60:FF:000340">
    <property type="entry name" value="zinc finger protein 473 isoform X1"/>
    <property type="match status" value="1"/>
</dbReference>
<dbReference type="STRING" id="451379.A0A158R4E2"/>
<feature type="domain" description="C2H2-type" evidence="10">
    <location>
        <begin position="151"/>
        <end position="178"/>
    </location>
</feature>
<evidence type="ECO:0000256" key="4">
    <source>
        <dbReference type="ARBA" id="ARBA00022771"/>
    </source>
</evidence>